<dbReference type="InterPro" id="IPR009057">
    <property type="entry name" value="Homeodomain-like_sf"/>
</dbReference>
<evidence type="ECO:0000256" key="2">
    <source>
        <dbReference type="ARBA" id="ARBA00023125"/>
    </source>
</evidence>
<accession>A0ABU8XCD5</accession>
<dbReference type="InterPro" id="IPR050109">
    <property type="entry name" value="HTH-type_TetR-like_transc_reg"/>
</dbReference>
<dbReference type="SUPFAM" id="SSF46689">
    <property type="entry name" value="Homeodomain-like"/>
    <property type="match status" value="1"/>
</dbReference>
<keyword evidence="8" id="KW-1185">Reference proteome</keyword>
<evidence type="ECO:0000256" key="3">
    <source>
        <dbReference type="ARBA" id="ARBA00023163"/>
    </source>
</evidence>
<keyword evidence="2 4" id="KW-0238">DNA-binding</keyword>
<gene>
    <name evidence="7" type="ORF">WKW79_23005</name>
</gene>
<evidence type="ECO:0000256" key="5">
    <source>
        <dbReference type="SAM" id="MobiDB-lite"/>
    </source>
</evidence>
<feature type="region of interest" description="Disordered" evidence="5">
    <location>
        <begin position="61"/>
        <end position="90"/>
    </location>
</feature>
<dbReference type="PANTHER" id="PTHR30055:SF148">
    <property type="entry name" value="TETR-FAMILY TRANSCRIPTIONAL REGULATOR"/>
    <property type="match status" value="1"/>
</dbReference>
<comment type="caution">
    <text evidence="7">The sequence shown here is derived from an EMBL/GenBank/DDBJ whole genome shotgun (WGS) entry which is preliminary data.</text>
</comment>
<evidence type="ECO:0000256" key="4">
    <source>
        <dbReference type="PROSITE-ProRule" id="PRU00335"/>
    </source>
</evidence>
<dbReference type="RefSeq" id="WP_340337530.1">
    <property type="nucleotide sequence ID" value="NZ_JBBKZS010000011.1"/>
</dbReference>
<evidence type="ECO:0000259" key="6">
    <source>
        <dbReference type="PROSITE" id="PS50977"/>
    </source>
</evidence>
<dbReference type="PRINTS" id="PR00455">
    <property type="entry name" value="HTHTETR"/>
</dbReference>
<name>A0ABU8XCD5_9BURK</name>
<evidence type="ECO:0000313" key="8">
    <source>
        <dbReference type="Proteomes" id="UP001367030"/>
    </source>
</evidence>
<reference evidence="7 8" key="1">
    <citation type="submission" date="2024-03" db="EMBL/GenBank/DDBJ databases">
        <title>Novel species of the genus Variovorax.</title>
        <authorList>
            <person name="Liu Q."/>
            <person name="Xin Y.-H."/>
        </authorList>
    </citation>
    <scope>NUCLEOTIDE SEQUENCE [LARGE SCALE GENOMIC DNA]</scope>
    <source>
        <strain evidence="7 8">KACC 18901</strain>
    </source>
</reference>
<dbReference type="InterPro" id="IPR011075">
    <property type="entry name" value="TetR_C"/>
</dbReference>
<dbReference type="Proteomes" id="UP001367030">
    <property type="component" value="Unassembled WGS sequence"/>
</dbReference>
<proteinExistence type="predicted"/>
<dbReference type="InterPro" id="IPR001647">
    <property type="entry name" value="HTH_TetR"/>
</dbReference>
<dbReference type="Pfam" id="PF16859">
    <property type="entry name" value="TetR_C_11"/>
    <property type="match status" value="1"/>
</dbReference>
<protein>
    <submittedName>
        <fullName evidence="7">TetR/AcrR family transcriptional regulator</fullName>
    </submittedName>
</protein>
<keyword evidence="3" id="KW-0804">Transcription</keyword>
<dbReference type="EMBL" id="JBBKZS010000011">
    <property type="protein sequence ID" value="MEJ8857458.1"/>
    <property type="molecule type" value="Genomic_DNA"/>
</dbReference>
<sequence length="274" mass="30173">MRCLYDINRRNVSSNRNRFHGDSDPLELAPVRRLASARPILGSVMNSKYLARGPLLIPRISEPRSSRATEEAVAAKGSNGKAPATNRRNPKTHQAVLAAAEELLKEIGYSSITIDRIAERSGVAKASIYRWWPNKAAVFMEVYITIVRQERKPVDTGTLEGDLREHARAAFRIFRTTAAGLALAGFVADAQSNPMTHKMLQDGVATDIRKMNIALLERARERGELGPWVSAEAAADVMSGALYYQLLIRRGKFTSAEADQITDMILRGIRAGSG</sequence>
<dbReference type="InterPro" id="IPR036271">
    <property type="entry name" value="Tet_transcr_reg_TetR-rel_C_sf"/>
</dbReference>
<dbReference type="Pfam" id="PF00440">
    <property type="entry name" value="TetR_N"/>
    <property type="match status" value="1"/>
</dbReference>
<organism evidence="7 8">
    <name type="scientific">Variovorax robiniae</name>
    <dbReference type="NCBI Taxonomy" id="1836199"/>
    <lineage>
        <taxon>Bacteria</taxon>
        <taxon>Pseudomonadati</taxon>
        <taxon>Pseudomonadota</taxon>
        <taxon>Betaproteobacteria</taxon>
        <taxon>Burkholderiales</taxon>
        <taxon>Comamonadaceae</taxon>
        <taxon>Variovorax</taxon>
    </lineage>
</organism>
<feature type="compositionally biased region" description="Basic and acidic residues" evidence="5">
    <location>
        <begin position="61"/>
        <end position="70"/>
    </location>
</feature>
<dbReference type="PANTHER" id="PTHR30055">
    <property type="entry name" value="HTH-TYPE TRANSCRIPTIONAL REGULATOR RUTR"/>
    <property type="match status" value="1"/>
</dbReference>
<keyword evidence="1" id="KW-0805">Transcription regulation</keyword>
<evidence type="ECO:0000313" key="7">
    <source>
        <dbReference type="EMBL" id="MEJ8857458.1"/>
    </source>
</evidence>
<dbReference type="Gene3D" id="1.10.357.10">
    <property type="entry name" value="Tetracycline Repressor, domain 2"/>
    <property type="match status" value="1"/>
</dbReference>
<dbReference type="Gene3D" id="1.10.10.60">
    <property type="entry name" value="Homeodomain-like"/>
    <property type="match status" value="1"/>
</dbReference>
<dbReference type="PROSITE" id="PS50977">
    <property type="entry name" value="HTH_TETR_2"/>
    <property type="match status" value="1"/>
</dbReference>
<evidence type="ECO:0000256" key="1">
    <source>
        <dbReference type="ARBA" id="ARBA00023015"/>
    </source>
</evidence>
<dbReference type="SUPFAM" id="SSF48498">
    <property type="entry name" value="Tetracyclin repressor-like, C-terminal domain"/>
    <property type="match status" value="1"/>
</dbReference>
<feature type="DNA-binding region" description="H-T-H motif" evidence="4">
    <location>
        <begin position="113"/>
        <end position="132"/>
    </location>
</feature>
<feature type="domain" description="HTH tetR-type" evidence="6">
    <location>
        <begin position="90"/>
        <end position="150"/>
    </location>
</feature>